<name>A0A1Y2H4F6_9FUNG</name>
<accession>A0A1Y2H4F6</accession>
<reference evidence="2 3" key="1">
    <citation type="submission" date="2016-07" db="EMBL/GenBank/DDBJ databases">
        <title>Pervasive Adenine N6-methylation of Active Genes in Fungi.</title>
        <authorList>
            <consortium name="DOE Joint Genome Institute"/>
            <person name="Mondo S.J."/>
            <person name="Dannebaum R.O."/>
            <person name="Kuo R.C."/>
            <person name="Labutti K."/>
            <person name="Haridas S."/>
            <person name="Kuo A."/>
            <person name="Salamov A."/>
            <person name="Ahrendt S.R."/>
            <person name="Lipzen A."/>
            <person name="Sullivan W."/>
            <person name="Andreopoulos W.B."/>
            <person name="Clum A."/>
            <person name="Lindquist E."/>
            <person name="Daum C."/>
            <person name="Ramamoorthy G.K."/>
            <person name="Gryganskyi A."/>
            <person name="Culley D."/>
            <person name="Magnuson J.K."/>
            <person name="James T.Y."/>
            <person name="O'Malley M.A."/>
            <person name="Stajich J.E."/>
            <person name="Spatafora J.W."/>
            <person name="Visel A."/>
            <person name="Grigoriev I.V."/>
        </authorList>
    </citation>
    <scope>NUCLEOTIDE SEQUENCE [LARGE SCALE GENOMIC DNA]</scope>
    <source>
        <strain evidence="2 3">PL171</strain>
    </source>
</reference>
<sequence length="527" mass="54736">MECVKKKKAARAAGNFDSTYEPKKGEGEKSVMAYFDGIAYATFFSQLPRTLIKTGQFSTFATLMTLSPIVQKDFTVLPPSNPLSVSTGAGQSQSSKLPPLTTVFTPNPLANSTQAPAGSQPPPPPPPPPSRSPTTISTFADTAAAAEADVQDHERQPPPTTALGALASGLASPPASFQDLVSSVNVNTTSRILTVRHHHHVHHGPPPVFASVAQAQATTAFAAASTSPSSTTDAPMSLDDLLGINHHSPPPPLSPPSQSDVPRPTTMVTSSTTLGLLPDMSFPSTAAMGLSHSSIIHPPPPSTSSTPSIAGLLGVDVSSPLSPTFSTMSSSSLASAGAASANMASAAATTSAAAPAIDSMAAAAATELPYVIAAGDVSVLDIPSLYTLGTKHNSTIPVCVPMWTEAPRQKLGRTPKVRTQVRKIATVMAYLFAKKCVAIGTPVRSLTQVSIQEFIAPFLEHLPDPDTSKGRSREATKEGYPIGTLFREWAEAEKTLVASGGYVEADVPAAVDSVFGFAVKKKNKRKS</sequence>
<dbReference type="AlphaFoldDB" id="A0A1Y2H4F6"/>
<protein>
    <submittedName>
        <fullName evidence="2">Uncharacterized protein</fullName>
    </submittedName>
</protein>
<feature type="compositionally biased region" description="Low complexity" evidence="1">
    <location>
        <begin position="161"/>
        <end position="172"/>
    </location>
</feature>
<dbReference type="Proteomes" id="UP000193411">
    <property type="component" value="Unassembled WGS sequence"/>
</dbReference>
<dbReference type="EMBL" id="MCFL01000192">
    <property type="protein sequence ID" value="ORZ29448.1"/>
    <property type="molecule type" value="Genomic_DNA"/>
</dbReference>
<feature type="compositionally biased region" description="Polar residues" evidence="1">
    <location>
        <begin position="82"/>
        <end position="117"/>
    </location>
</feature>
<feature type="region of interest" description="Disordered" evidence="1">
    <location>
        <begin position="82"/>
        <end position="172"/>
    </location>
</feature>
<comment type="caution">
    <text evidence="2">The sequence shown here is derived from an EMBL/GenBank/DDBJ whole genome shotgun (WGS) entry which is preliminary data.</text>
</comment>
<evidence type="ECO:0000313" key="2">
    <source>
        <dbReference type="EMBL" id="ORZ29448.1"/>
    </source>
</evidence>
<keyword evidence="3" id="KW-1185">Reference proteome</keyword>
<evidence type="ECO:0000313" key="3">
    <source>
        <dbReference type="Proteomes" id="UP000193411"/>
    </source>
</evidence>
<proteinExistence type="predicted"/>
<feature type="compositionally biased region" description="Pro residues" evidence="1">
    <location>
        <begin position="119"/>
        <end position="131"/>
    </location>
</feature>
<feature type="compositionally biased region" description="Low complexity" evidence="1">
    <location>
        <begin position="134"/>
        <end position="148"/>
    </location>
</feature>
<organism evidence="2 3">
    <name type="scientific">Catenaria anguillulae PL171</name>
    <dbReference type="NCBI Taxonomy" id="765915"/>
    <lineage>
        <taxon>Eukaryota</taxon>
        <taxon>Fungi</taxon>
        <taxon>Fungi incertae sedis</taxon>
        <taxon>Blastocladiomycota</taxon>
        <taxon>Blastocladiomycetes</taxon>
        <taxon>Blastocladiales</taxon>
        <taxon>Catenariaceae</taxon>
        <taxon>Catenaria</taxon>
    </lineage>
</organism>
<evidence type="ECO:0000256" key="1">
    <source>
        <dbReference type="SAM" id="MobiDB-lite"/>
    </source>
</evidence>
<feature type="region of interest" description="Disordered" evidence="1">
    <location>
        <begin position="223"/>
        <end position="269"/>
    </location>
</feature>
<gene>
    <name evidence="2" type="ORF">BCR44DRAFT_215051</name>
</gene>
<feature type="compositionally biased region" description="Low complexity" evidence="1">
    <location>
        <begin position="223"/>
        <end position="235"/>
    </location>
</feature>